<evidence type="ECO:0000256" key="7">
    <source>
        <dbReference type="ARBA" id="ARBA00023125"/>
    </source>
</evidence>
<reference evidence="12" key="1">
    <citation type="submission" date="2025-08" db="UniProtKB">
        <authorList>
            <consortium name="Ensembl"/>
        </authorList>
    </citation>
    <scope>IDENTIFICATION</scope>
</reference>
<evidence type="ECO:0000313" key="12">
    <source>
        <dbReference type="Ensembl" id="ENSFHEP00000004936.1"/>
    </source>
</evidence>
<dbReference type="FunFam" id="3.30.160.60:FF:002343">
    <property type="entry name" value="Zinc finger protein 33A"/>
    <property type="match status" value="1"/>
</dbReference>
<dbReference type="GO" id="GO:0003700">
    <property type="term" value="F:DNA-binding transcription factor activity"/>
    <property type="evidence" value="ECO:0007669"/>
    <property type="project" value="TreeGrafter"/>
</dbReference>
<dbReference type="STRING" id="8078.ENSFHEP00000004936"/>
<feature type="domain" description="C2H2-type" evidence="11">
    <location>
        <begin position="140"/>
        <end position="167"/>
    </location>
</feature>
<proteinExistence type="inferred from homology"/>
<keyword evidence="4" id="KW-0677">Repeat</keyword>
<dbReference type="Ensembl" id="ENSFHET00000008008.1">
    <property type="protein sequence ID" value="ENSFHEP00000004936.1"/>
    <property type="gene ID" value="ENSFHEG00000005857.1"/>
</dbReference>
<evidence type="ECO:0000256" key="10">
    <source>
        <dbReference type="SAM" id="MobiDB-lite"/>
    </source>
</evidence>
<evidence type="ECO:0000256" key="4">
    <source>
        <dbReference type="ARBA" id="ARBA00022737"/>
    </source>
</evidence>
<name>A0A3Q2NZB8_FUNHE</name>
<dbReference type="InterPro" id="IPR036236">
    <property type="entry name" value="Znf_C2H2_sf"/>
</dbReference>
<evidence type="ECO:0000256" key="3">
    <source>
        <dbReference type="ARBA" id="ARBA00022723"/>
    </source>
</evidence>
<dbReference type="GO" id="GO:0008270">
    <property type="term" value="F:zinc ion binding"/>
    <property type="evidence" value="ECO:0007669"/>
    <property type="project" value="UniProtKB-KW"/>
</dbReference>
<evidence type="ECO:0000256" key="5">
    <source>
        <dbReference type="ARBA" id="ARBA00022771"/>
    </source>
</evidence>
<evidence type="ECO:0000313" key="13">
    <source>
        <dbReference type="Proteomes" id="UP000265000"/>
    </source>
</evidence>
<dbReference type="SMART" id="SM00355">
    <property type="entry name" value="ZnF_C2H2"/>
    <property type="match status" value="3"/>
</dbReference>
<dbReference type="Gene3D" id="3.30.160.60">
    <property type="entry name" value="Classic Zinc Finger"/>
    <property type="match status" value="3"/>
</dbReference>
<dbReference type="GO" id="GO:0006357">
    <property type="term" value="P:regulation of transcription by RNA polymerase II"/>
    <property type="evidence" value="ECO:0007669"/>
    <property type="project" value="TreeGrafter"/>
</dbReference>
<keyword evidence="3" id="KW-0479">Metal-binding</keyword>
<dbReference type="AlphaFoldDB" id="A0A3Q2NZB8"/>
<dbReference type="PANTHER" id="PTHR24404">
    <property type="entry name" value="ZINC FINGER PROTEIN"/>
    <property type="match status" value="1"/>
</dbReference>
<evidence type="ECO:0000259" key="11">
    <source>
        <dbReference type="PROSITE" id="PS50157"/>
    </source>
</evidence>
<evidence type="ECO:0000256" key="1">
    <source>
        <dbReference type="ARBA" id="ARBA00004123"/>
    </source>
</evidence>
<dbReference type="Proteomes" id="UP000265000">
    <property type="component" value="Unplaced"/>
</dbReference>
<dbReference type="GO" id="GO:0005634">
    <property type="term" value="C:nucleus"/>
    <property type="evidence" value="ECO:0007669"/>
    <property type="project" value="UniProtKB-SubCell"/>
</dbReference>
<feature type="domain" description="C2H2-type" evidence="11">
    <location>
        <begin position="196"/>
        <end position="223"/>
    </location>
</feature>
<evidence type="ECO:0000256" key="8">
    <source>
        <dbReference type="ARBA" id="ARBA00023242"/>
    </source>
</evidence>
<feature type="compositionally biased region" description="Basic and acidic residues" evidence="10">
    <location>
        <begin position="74"/>
        <end position="84"/>
    </location>
</feature>
<dbReference type="GeneTree" id="ENSGT01150000286953"/>
<keyword evidence="8" id="KW-0539">Nucleus</keyword>
<dbReference type="SUPFAM" id="SSF57667">
    <property type="entry name" value="beta-beta-alpha zinc fingers"/>
    <property type="match status" value="2"/>
</dbReference>
<protein>
    <recommendedName>
        <fullName evidence="11">C2H2-type domain-containing protein</fullName>
    </recommendedName>
</protein>
<feature type="region of interest" description="Disordered" evidence="10">
    <location>
        <begin position="63"/>
        <end position="108"/>
    </location>
</feature>
<feature type="domain" description="C2H2-type" evidence="11">
    <location>
        <begin position="168"/>
        <end position="195"/>
    </location>
</feature>
<keyword evidence="5 9" id="KW-0863">Zinc-finger</keyword>
<dbReference type="PANTHER" id="PTHR24404:SF114">
    <property type="entry name" value="KLUMPFUSS, ISOFORM B-RELATED"/>
    <property type="match status" value="1"/>
</dbReference>
<accession>A0A3Q2NZB8</accession>
<dbReference type="PROSITE" id="PS00028">
    <property type="entry name" value="ZINC_FINGER_C2H2_1"/>
    <property type="match status" value="3"/>
</dbReference>
<keyword evidence="13" id="KW-1185">Reference proteome</keyword>
<organism evidence="12 13">
    <name type="scientific">Fundulus heteroclitus</name>
    <name type="common">Killifish</name>
    <name type="synonym">Mummichog</name>
    <dbReference type="NCBI Taxonomy" id="8078"/>
    <lineage>
        <taxon>Eukaryota</taxon>
        <taxon>Metazoa</taxon>
        <taxon>Chordata</taxon>
        <taxon>Craniata</taxon>
        <taxon>Vertebrata</taxon>
        <taxon>Euteleostomi</taxon>
        <taxon>Actinopterygii</taxon>
        <taxon>Neopterygii</taxon>
        <taxon>Teleostei</taxon>
        <taxon>Neoteleostei</taxon>
        <taxon>Acanthomorphata</taxon>
        <taxon>Ovalentaria</taxon>
        <taxon>Atherinomorphae</taxon>
        <taxon>Cyprinodontiformes</taxon>
        <taxon>Fundulidae</taxon>
        <taxon>Fundulus</taxon>
    </lineage>
</organism>
<dbReference type="FunFam" id="3.30.160.60:FF:001498">
    <property type="entry name" value="Zinc finger protein 404"/>
    <property type="match status" value="1"/>
</dbReference>
<dbReference type="InterPro" id="IPR050589">
    <property type="entry name" value="Ikaros_C2H2-ZF"/>
</dbReference>
<evidence type="ECO:0000256" key="2">
    <source>
        <dbReference type="ARBA" id="ARBA00006991"/>
    </source>
</evidence>
<evidence type="ECO:0000256" key="9">
    <source>
        <dbReference type="PROSITE-ProRule" id="PRU00042"/>
    </source>
</evidence>
<comment type="similarity">
    <text evidence="2">Belongs to the krueppel C2H2-type zinc-finger protein family.</text>
</comment>
<keyword evidence="6" id="KW-0862">Zinc</keyword>
<comment type="subcellular location">
    <subcellularLocation>
        <location evidence="1">Nucleus</location>
    </subcellularLocation>
</comment>
<dbReference type="GO" id="GO:0000978">
    <property type="term" value="F:RNA polymerase II cis-regulatory region sequence-specific DNA binding"/>
    <property type="evidence" value="ECO:0007669"/>
    <property type="project" value="TreeGrafter"/>
</dbReference>
<keyword evidence="7" id="KW-0238">DNA-binding</keyword>
<dbReference type="PROSITE" id="PS50157">
    <property type="entry name" value="ZINC_FINGER_C2H2_2"/>
    <property type="match status" value="3"/>
</dbReference>
<evidence type="ECO:0000256" key="6">
    <source>
        <dbReference type="ARBA" id="ARBA00022833"/>
    </source>
</evidence>
<dbReference type="Pfam" id="PF00096">
    <property type="entry name" value="zf-C2H2"/>
    <property type="match status" value="3"/>
</dbReference>
<sequence length="288" mass="32432">MCRFYLPSLTPPFFFPQCKRGLNLSWVYLRKWGKPAGSSLLGCGGLDDEQSLLLSQLYPDQIKDSELPEENDDKETIRMQDHGDASISLKTEDIEKDEEDSDVEKPLSELKHLSDSGYKKCSTEKKNVESQRKVQTGVKLNCKDCGKTFIGKCVLDTHMRIHTGEKPFGCDQCGKRFSQKSGLNVHVRIHTGQKPFCCDLCKQKFSHKSHLTTHMRSHTGQTPFSCDGRVEFLLFSPLVCFKQNEDLCCSLGPILVEKTSGRGVFLFFVVFTRVCGASVFLLGTPKCI</sequence>
<dbReference type="FunFam" id="3.30.160.60:FF:000557">
    <property type="entry name" value="zinc finger and SCAN domain-containing protein 29"/>
    <property type="match status" value="1"/>
</dbReference>
<reference evidence="12" key="2">
    <citation type="submission" date="2025-09" db="UniProtKB">
        <authorList>
            <consortium name="Ensembl"/>
        </authorList>
    </citation>
    <scope>IDENTIFICATION</scope>
</reference>
<dbReference type="InterPro" id="IPR013087">
    <property type="entry name" value="Znf_C2H2_type"/>
</dbReference>